<keyword evidence="1" id="KW-0732">Signal</keyword>
<sequence>MKSSNCASIFTFMLIALLCNMMVTSTALPTKADYVPSNTFLAPQYDYSNYIPSNVYSPFGYNEYPSSSVDPNESTNLHHVYAPSSLGEYAVEADYSRTSRTKADYVPSNTFLAPQYDYSNYIPSNVYSPFGYNLYPSSLVDPNESTNLHHVYAPSTLGEYAVEADYSRTSRATVIILPSDKECLTAETDANGGRACKAASQERTGTIDIKLGVADQSANVAITAPSATTRIRLSCTEMIAAAAFTQNGKINAPSDTPRFERGFLNLVVVSTAANARVKCSWRI</sequence>
<accession>A0AAD5LK29</accession>
<dbReference type="Proteomes" id="UP000820818">
    <property type="component" value="Linkage Group LG2"/>
</dbReference>
<evidence type="ECO:0000256" key="1">
    <source>
        <dbReference type="SAM" id="SignalP"/>
    </source>
</evidence>
<proteinExistence type="predicted"/>
<dbReference type="EMBL" id="WJBH02000002">
    <property type="protein sequence ID" value="KAI9563753.1"/>
    <property type="molecule type" value="Genomic_DNA"/>
</dbReference>
<organism evidence="2 3">
    <name type="scientific">Daphnia sinensis</name>
    <dbReference type="NCBI Taxonomy" id="1820382"/>
    <lineage>
        <taxon>Eukaryota</taxon>
        <taxon>Metazoa</taxon>
        <taxon>Ecdysozoa</taxon>
        <taxon>Arthropoda</taxon>
        <taxon>Crustacea</taxon>
        <taxon>Branchiopoda</taxon>
        <taxon>Diplostraca</taxon>
        <taxon>Cladocera</taxon>
        <taxon>Anomopoda</taxon>
        <taxon>Daphniidae</taxon>
        <taxon>Daphnia</taxon>
        <taxon>Daphnia similis group</taxon>
    </lineage>
</organism>
<evidence type="ECO:0000313" key="2">
    <source>
        <dbReference type="EMBL" id="KAI9563753.1"/>
    </source>
</evidence>
<gene>
    <name evidence="2" type="ORF">GHT06_011217</name>
</gene>
<reference evidence="2 3" key="1">
    <citation type="submission" date="2022-05" db="EMBL/GenBank/DDBJ databases">
        <title>A multi-omics perspective on studying reproductive biology in Daphnia sinensis.</title>
        <authorList>
            <person name="Jia J."/>
        </authorList>
    </citation>
    <scope>NUCLEOTIDE SEQUENCE [LARGE SCALE GENOMIC DNA]</scope>
    <source>
        <strain evidence="2 3">WSL</strain>
    </source>
</reference>
<name>A0AAD5LK29_9CRUS</name>
<protein>
    <submittedName>
        <fullName evidence="2">Uncharacterized protein</fullName>
    </submittedName>
</protein>
<feature type="signal peptide" evidence="1">
    <location>
        <begin position="1"/>
        <end position="27"/>
    </location>
</feature>
<evidence type="ECO:0000313" key="3">
    <source>
        <dbReference type="Proteomes" id="UP000820818"/>
    </source>
</evidence>
<keyword evidence="3" id="KW-1185">Reference proteome</keyword>
<comment type="caution">
    <text evidence="2">The sequence shown here is derived from an EMBL/GenBank/DDBJ whole genome shotgun (WGS) entry which is preliminary data.</text>
</comment>
<dbReference type="AlphaFoldDB" id="A0AAD5LK29"/>
<feature type="chain" id="PRO_5041992412" evidence="1">
    <location>
        <begin position="28"/>
        <end position="283"/>
    </location>
</feature>